<organism evidence="1 2">
    <name type="scientific">Aeromicrobium choanae</name>
    <dbReference type="NCBI Taxonomy" id="1736691"/>
    <lineage>
        <taxon>Bacteria</taxon>
        <taxon>Bacillati</taxon>
        <taxon>Actinomycetota</taxon>
        <taxon>Actinomycetes</taxon>
        <taxon>Propionibacteriales</taxon>
        <taxon>Nocardioidaceae</taxon>
        <taxon>Aeromicrobium</taxon>
    </lineage>
</organism>
<protein>
    <submittedName>
        <fullName evidence="1">Uncharacterized protein</fullName>
    </submittedName>
</protein>
<dbReference type="EMBL" id="LT796768">
    <property type="protein sequence ID" value="SKB09516.1"/>
    <property type="molecule type" value="Genomic_DNA"/>
</dbReference>
<proteinExistence type="predicted"/>
<dbReference type="RefSeq" id="WP_078700662.1">
    <property type="nucleotide sequence ID" value="NZ_LT796768.1"/>
</dbReference>
<evidence type="ECO:0000313" key="1">
    <source>
        <dbReference type="EMBL" id="SKB09516.1"/>
    </source>
</evidence>
<dbReference type="Proteomes" id="UP000191040">
    <property type="component" value="Chromosome I"/>
</dbReference>
<dbReference type="AlphaFoldDB" id="A0A1T4Z6D9"/>
<dbReference type="OrthoDB" id="5117676at2"/>
<keyword evidence="2" id="KW-1185">Reference proteome</keyword>
<reference evidence="2" key="1">
    <citation type="submission" date="2017-02" db="EMBL/GenBank/DDBJ databases">
        <authorList>
            <person name="Varghese N."/>
            <person name="Submissions S."/>
        </authorList>
    </citation>
    <scope>NUCLEOTIDE SEQUENCE [LARGE SCALE GENOMIC DNA]</scope>
    <source>
        <strain evidence="2">9H-4</strain>
    </source>
</reference>
<evidence type="ECO:0000313" key="2">
    <source>
        <dbReference type="Proteomes" id="UP000191040"/>
    </source>
</evidence>
<gene>
    <name evidence="1" type="ORF">SAMN06295964_2732</name>
</gene>
<accession>A0A1T4Z6D9</accession>
<dbReference type="STRING" id="1736691.SAMN06295964_2732"/>
<sequence>MAHSSPDATTRPGSQWYRVPVEHRILGLDKRSFPFALIVLALWLGLQFGVPAVNDAVANDDLTVAGDRMLVTETLAITPTTGWEVNQGIRTTDDVSSPEPEAVYLTKGGVQFFVQSDDFEGDATELLDQIDRVAKATDPSAFNPATHRSTVTTTAGITGVAETVQGAATTGQVIALTEDGTGIEIQVAGPSDQMATLAPEVHRMIQSLGPVKSTEEN</sequence>
<name>A0A1T4Z6D9_9ACTN</name>